<dbReference type="Proteomes" id="UP000198984">
    <property type="component" value="Unassembled WGS sequence"/>
</dbReference>
<feature type="transmembrane region" description="Helical" evidence="1">
    <location>
        <begin position="546"/>
        <end position="563"/>
    </location>
</feature>
<feature type="transmembrane region" description="Helical" evidence="1">
    <location>
        <begin position="193"/>
        <end position="213"/>
    </location>
</feature>
<keyword evidence="1" id="KW-1133">Transmembrane helix</keyword>
<keyword evidence="3" id="KW-1185">Reference proteome</keyword>
<gene>
    <name evidence="2" type="ORF">SAMN04488505_102432</name>
</gene>
<evidence type="ECO:0000313" key="2">
    <source>
        <dbReference type="EMBL" id="SEL50872.1"/>
    </source>
</evidence>
<dbReference type="AlphaFoldDB" id="A0A1H7QSH6"/>
<dbReference type="OrthoDB" id="9772884at2"/>
<evidence type="ECO:0000313" key="3">
    <source>
        <dbReference type="Proteomes" id="UP000198984"/>
    </source>
</evidence>
<proteinExistence type="predicted"/>
<feature type="transmembrane region" description="Helical" evidence="1">
    <location>
        <begin position="123"/>
        <end position="144"/>
    </location>
</feature>
<dbReference type="Pfam" id="PF09586">
    <property type="entry name" value="YfhO"/>
    <property type="match status" value="1"/>
</dbReference>
<dbReference type="STRING" id="573321.SAMN04488505_102432"/>
<feature type="transmembrane region" description="Helical" evidence="1">
    <location>
        <begin position="220"/>
        <end position="241"/>
    </location>
</feature>
<feature type="transmembrane region" description="Helical" evidence="1">
    <location>
        <begin position="9"/>
        <end position="26"/>
    </location>
</feature>
<feature type="transmembrane region" description="Helical" evidence="1">
    <location>
        <begin position="808"/>
        <end position="829"/>
    </location>
</feature>
<feature type="transmembrane region" description="Helical" evidence="1">
    <location>
        <begin position="349"/>
        <end position="368"/>
    </location>
</feature>
<evidence type="ECO:0000256" key="1">
    <source>
        <dbReference type="SAM" id="Phobius"/>
    </source>
</evidence>
<dbReference type="PANTHER" id="PTHR38454:SF1">
    <property type="entry name" value="INTEGRAL MEMBRANE PROTEIN"/>
    <property type="match status" value="1"/>
</dbReference>
<name>A0A1H7QSH6_9BACT</name>
<dbReference type="InterPro" id="IPR018580">
    <property type="entry name" value="Uncharacterised_YfhO"/>
</dbReference>
<feature type="transmembrane region" description="Helical" evidence="1">
    <location>
        <begin position="375"/>
        <end position="399"/>
    </location>
</feature>
<reference evidence="2 3" key="1">
    <citation type="submission" date="2016-10" db="EMBL/GenBank/DDBJ databases">
        <authorList>
            <person name="de Groot N.N."/>
        </authorList>
    </citation>
    <scope>NUCLEOTIDE SEQUENCE [LARGE SCALE GENOMIC DNA]</scope>
    <source>
        <strain evidence="2 3">DSM 21039</strain>
    </source>
</reference>
<organism evidence="2 3">
    <name type="scientific">Chitinophaga rupis</name>
    <dbReference type="NCBI Taxonomy" id="573321"/>
    <lineage>
        <taxon>Bacteria</taxon>
        <taxon>Pseudomonadati</taxon>
        <taxon>Bacteroidota</taxon>
        <taxon>Chitinophagia</taxon>
        <taxon>Chitinophagales</taxon>
        <taxon>Chitinophagaceae</taxon>
        <taxon>Chitinophaga</taxon>
    </lineage>
</organism>
<feature type="transmembrane region" description="Helical" evidence="1">
    <location>
        <begin position="411"/>
        <end position="431"/>
    </location>
</feature>
<feature type="transmembrane region" description="Helical" evidence="1">
    <location>
        <begin position="171"/>
        <end position="187"/>
    </location>
</feature>
<accession>A0A1H7QSH6</accession>
<keyword evidence="1" id="KW-0812">Transmembrane</keyword>
<feature type="transmembrane region" description="Helical" evidence="1">
    <location>
        <begin position="452"/>
        <end position="471"/>
    </location>
</feature>
<feature type="transmembrane region" description="Helical" evidence="1">
    <location>
        <begin position="521"/>
        <end position="539"/>
    </location>
</feature>
<feature type="transmembrane region" description="Helical" evidence="1">
    <location>
        <begin position="150"/>
        <end position="166"/>
    </location>
</feature>
<dbReference type="PANTHER" id="PTHR38454">
    <property type="entry name" value="INTEGRAL MEMBRANE PROTEIN-RELATED"/>
    <property type="match status" value="1"/>
</dbReference>
<dbReference type="RefSeq" id="WP_089909692.1">
    <property type="nucleotide sequence ID" value="NZ_FOBB01000002.1"/>
</dbReference>
<protein>
    <submittedName>
        <fullName evidence="2">Membrane protein YfhO</fullName>
    </submittedName>
</protein>
<dbReference type="EMBL" id="FOBB01000002">
    <property type="protein sequence ID" value="SEL50872.1"/>
    <property type="molecule type" value="Genomic_DNA"/>
</dbReference>
<feature type="transmembrane region" description="Helical" evidence="1">
    <location>
        <begin position="101"/>
        <end position="118"/>
    </location>
</feature>
<keyword evidence="1" id="KW-0472">Membrane</keyword>
<sequence>MKNNWLKTLLPHIIVVVAFLVLAVLYCKPALDGKVLGQSDVIQWKGMAKESLDYKEKHGITPLWTTSMFGGMPTYQISSESPYNYGQIIPMILTLNLPKPINVLFLAALTFYILCIVLRVNPWIGFIGAVAYAYSSYMPIILSAGHDTKSVALAYLPGVIAGIMLVLRRQYLLGAGLTALFLGYFIEANHLQITYYFFLLLAVIAIVFAVITIREKDYKHLFISSGVVLAAVLVGMSYNAMRLWTTYEYSHASNRGGKSELSPLPGQEGNKTAGGLDKDYAFQWSYGKFETFTLIAPNIYGGSSGGELSTSSETYKQLTGIGVPAVQAENMIKHYPLYWGDQSLLGTSGPVYLGIVVCFLAILALFLIKSWHKWWLVAVTVFGIFLAWGSNFAAFNYFLFDHLPFYSKFRAPSQALIFPQLTFAVLAVMGLNELITSQLPKAELLKKLKFTGMITGGILVLLLLASTSLSYTNFSNNPETPGTDNQFQSQLAQMARGDNAIVESMMKALREDRATLYRNDVIRSLVLTGLIFGLLWLFLSGKLNKNLLIGGAVVLVLFDLLQVDKRYLSSDDFMDEASYGDPFQPTAADQQILQDKDPYYRVFNLTSPNGPFNDAMTSYFHKSIGGYHAAKLQLYLDLIERQISKNNIQVLNMLNTKYVIQAGQNGQPTAARNPDALGNAWFVKHIQWVPNADAEMSAMDHFDPKDTVIIDQRYKANVKGEPVYDSAASIHLIANNLNTISYEYNAATPQFAVFSEVYYEKGWNAFIDGQKVPYARVNYALRGMLVPAGKHTIEFRFEPVSYYAGIKISLVSFVVMMVLIIGSFALYIIQQRKKAVPA</sequence>